<name>A0A8B6FSM8_MYTGA</name>
<comment type="caution">
    <text evidence="2">The sequence shown here is derived from an EMBL/GenBank/DDBJ whole genome shotgun (WGS) entry which is preliminary data.</text>
</comment>
<keyword evidence="3" id="KW-1185">Reference proteome</keyword>
<gene>
    <name evidence="2" type="ORF">MGAL_10B066754</name>
</gene>
<evidence type="ECO:0000256" key="1">
    <source>
        <dbReference type="SAM" id="SignalP"/>
    </source>
</evidence>
<accession>A0A8B6FSM8</accession>
<proteinExistence type="predicted"/>
<feature type="non-terminal residue" evidence="2">
    <location>
        <position position="1"/>
    </location>
</feature>
<dbReference type="EMBL" id="UYJE01007354">
    <property type="protein sequence ID" value="VDI54034.1"/>
    <property type="molecule type" value="Genomic_DNA"/>
</dbReference>
<feature type="chain" id="PRO_5032950613" evidence="1">
    <location>
        <begin position="24"/>
        <end position="105"/>
    </location>
</feature>
<feature type="signal peptide" evidence="1">
    <location>
        <begin position="1"/>
        <end position="23"/>
    </location>
</feature>
<protein>
    <submittedName>
        <fullName evidence="2">Uncharacterized protein</fullName>
    </submittedName>
</protein>
<evidence type="ECO:0000313" key="3">
    <source>
        <dbReference type="Proteomes" id="UP000596742"/>
    </source>
</evidence>
<reference evidence="2" key="1">
    <citation type="submission" date="2018-11" db="EMBL/GenBank/DDBJ databases">
        <authorList>
            <person name="Alioto T."/>
            <person name="Alioto T."/>
        </authorList>
    </citation>
    <scope>NUCLEOTIDE SEQUENCE</scope>
</reference>
<evidence type="ECO:0000313" key="2">
    <source>
        <dbReference type="EMBL" id="VDI54034.1"/>
    </source>
</evidence>
<dbReference type="Proteomes" id="UP000596742">
    <property type="component" value="Unassembled WGS sequence"/>
</dbReference>
<sequence>MKFSLCLQVLAVCFVLEANYSSARDCLCVHKGTVLPVDQHITVTELPGGTCVEILKEHVHFKNANWTHIMYQGHHAFVEKINTAFDKVKCDVTDYNQKPTTAATL</sequence>
<dbReference type="AlphaFoldDB" id="A0A8B6FSM8"/>
<organism evidence="2 3">
    <name type="scientific">Mytilus galloprovincialis</name>
    <name type="common">Mediterranean mussel</name>
    <dbReference type="NCBI Taxonomy" id="29158"/>
    <lineage>
        <taxon>Eukaryota</taxon>
        <taxon>Metazoa</taxon>
        <taxon>Spiralia</taxon>
        <taxon>Lophotrochozoa</taxon>
        <taxon>Mollusca</taxon>
        <taxon>Bivalvia</taxon>
        <taxon>Autobranchia</taxon>
        <taxon>Pteriomorphia</taxon>
        <taxon>Mytilida</taxon>
        <taxon>Mytiloidea</taxon>
        <taxon>Mytilidae</taxon>
        <taxon>Mytilinae</taxon>
        <taxon>Mytilus</taxon>
    </lineage>
</organism>
<keyword evidence="1" id="KW-0732">Signal</keyword>